<dbReference type="EMBL" id="JAEPCM010000016">
    <property type="protein sequence ID" value="MCG7944886.1"/>
    <property type="molecule type" value="Genomic_DNA"/>
</dbReference>
<protein>
    <submittedName>
        <fullName evidence="2">Uncharacterized protein</fullName>
    </submittedName>
</protein>
<organism evidence="2 3">
    <name type="scientific">Candidatus Thiodiazotropha taylori</name>
    <dbReference type="NCBI Taxonomy" id="2792791"/>
    <lineage>
        <taxon>Bacteria</taxon>
        <taxon>Pseudomonadati</taxon>
        <taxon>Pseudomonadota</taxon>
        <taxon>Gammaproteobacteria</taxon>
        <taxon>Chromatiales</taxon>
        <taxon>Sedimenticolaceae</taxon>
        <taxon>Candidatus Thiodiazotropha</taxon>
    </lineage>
</organism>
<dbReference type="InterPro" id="IPR021674">
    <property type="entry name" value="Phage_T4_Gp14_neck-protein"/>
</dbReference>
<accession>A0A9E4N1L0</accession>
<feature type="coiled-coil region" evidence="1">
    <location>
        <begin position="12"/>
        <end position="39"/>
    </location>
</feature>
<evidence type="ECO:0000256" key="1">
    <source>
        <dbReference type="SAM" id="Coils"/>
    </source>
</evidence>
<dbReference type="Proteomes" id="UP000886667">
    <property type="component" value="Unassembled WGS sequence"/>
</dbReference>
<name>A0A9E4N1L0_9GAMM</name>
<gene>
    <name evidence="2" type="ORF">JAZ07_00915</name>
</gene>
<dbReference type="Pfam" id="PF11649">
    <property type="entry name" value="T4_neck-protein"/>
    <property type="match status" value="1"/>
</dbReference>
<evidence type="ECO:0000313" key="2">
    <source>
        <dbReference type="EMBL" id="MCG7944886.1"/>
    </source>
</evidence>
<keyword evidence="1" id="KW-0175">Coiled coil</keyword>
<dbReference type="AlphaFoldDB" id="A0A9E4N1L0"/>
<sequence>MIENPFYSFSDYTKNVDRINELEQQITSLRNELDTSFEDSTDGYDKIKLLQDQKRVKKIHENKKSRQQIDREAVIEKLIEQYKQEISWLRYNNDHEFGDKATRGVVEANDDQYKHDNAKILETEKNQYTEILDQFDDATFDKTKNVNYINSTYEQQESPTYSVTNSYIQNSVEQYSTGINEVANDLITETINLNGISVRYLPRGSNYRDEVWMEEAESFFHKGFMVDMMLISADGFEGEGHTMTQYGLEYKEEIELTVSMDRFRALDSDYEVTLTDSERVMFTRPEPLEGDLIIIPFGRGANNRDNYIPKVFQINYINTYQDGVFFQLGDLYQHRIRATLYELSAESINFYPVISRLDTVIHDSEAGLIVDGNTASADSDIASTLGEISDKYAKNYELEKRSQKQELFNSQGKKVGDAKVLVDDYTSKAFGLNSDILSDLDDI</sequence>
<comment type="caution">
    <text evidence="2">The sequence shown here is derived from an EMBL/GenBank/DDBJ whole genome shotgun (WGS) entry which is preliminary data.</text>
</comment>
<evidence type="ECO:0000313" key="3">
    <source>
        <dbReference type="Proteomes" id="UP000886667"/>
    </source>
</evidence>
<proteinExistence type="predicted"/>
<reference evidence="2" key="1">
    <citation type="journal article" date="2021" name="Proc. Natl. Acad. Sci. U.S.A.">
        <title>Global biogeography of chemosynthetic symbionts reveals both localized and globally distributed symbiont groups. .</title>
        <authorList>
            <person name="Osvatic J.T."/>
            <person name="Wilkins L.G.E."/>
            <person name="Leibrecht L."/>
            <person name="Leray M."/>
            <person name="Zauner S."/>
            <person name="Polzin J."/>
            <person name="Camacho Y."/>
            <person name="Gros O."/>
            <person name="van Gils J.A."/>
            <person name="Eisen J.A."/>
            <person name="Petersen J.M."/>
            <person name="Yuen B."/>
        </authorList>
    </citation>
    <scope>NUCLEOTIDE SEQUENCE</scope>
    <source>
        <strain evidence="2">MAGclacostrist064TRANS</strain>
    </source>
</reference>